<reference evidence="3" key="1">
    <citation type="submission" date="2024-07" db="EMBL/GenBank/DDBJ databases">
        <authorList>
            <person name="Yu S.T."/>
        </authorList>
    </citation>
    <scope>NUCLEOTIDE SEQUENCE</scope>
    <source>
        <strain evidence="3">R44</strain>
    </source>
</reference>
<dbReference type="EMBL" id="CP163444">
    <property type="protein sequence ID" value="XDQ75522.1"/>
    <property type="molecule type" value="Genomic_DNA"/>
</dbReference>
<dbReference type="GO" id="GO:0003677">
    <property type="term" value="F:DNA binding"/>
    <property type="evidence" value="ECO:0007669"/>
    <property type="project" value="UniProtKB-KW"/>
</dbReference>
<organism evidence="3">
    <name type="scientific">Streptomyces sp. R44</name>
    <dbReference type="NCBI Taxonomy" id="3238633"/>
    <lineage>
        <taxon>Bacteria</taxon>
        <taxon>Bacillati</taxon>
        <taxon>Actinomycetota</taxon>
        <taxon>Actinomycetes</taxon>
        <taxon>Kitasatosporales</taxon>
        <taxon>Streptomycetaceae</taxon>
        <taxon>Streptomyces</taxon>
    </lineage>
</organism>
<gene>
    <name evidence="3" type="ORF">AB5J54_35575</name>
</gene>
<proteinExistence type="predicted"/>
<evidence type="ECO:0000256" key="1">
    <source>
        <dbReference type="ARBA" id="ARBA00023125"/>
    </source>
</evidence>
<dbReference type="InterPro" id="IPR055370">
    <property type="entry name" value="Lsr2_DNA-bd"/>
</dbReference>
<dbReference type="AlphaFoldDB" id="A0AB39T540"/>
<evidence type="ECO:0000259" key="2">
    <source>
        <dbReference type="Pfam" id="PF23359"/>
    </source>
</evidence>
<dbReference type="InterPro" id="IPR036625">
    <property type="entry name" value="E3-bd_dom_sf"/>
</dbReference>
<evidence type="ECO:0000313" key="3">
    <source>
        <dbReference type="EMBL" id="XDQ75522.1"/>
    </source>
</evidence>
<accession>A0AB39T540</accession>
<feature type="domain" description="Lsr2 DNA-binding" evidence="2">
    <location>
        <begin position="59"/>
        <end position="89"/>
    </location>
</feature>
<protein>
    <submittedName>
        <fullName evidence="3">Histone-like nucleoid-structuring protein Lsr2</fullName>
    </submittedName>
</protein>
<keyword evidence="1" id="KW-0238">DNA-binding</keyword>
<sequence>MLELITPTVRLHTRTIERCGGVLEDVRTSAYGTKRRYGITPPGPAPALPVVRPGGMPTNELRAWARAQGFEVPDRGRVPSEVRRAWERATEEAAERAE</sequence>
<dbReference type="GO" id="GO:0016746">
    <property type="term" value="F:acyltransferase activity"/>
    <property type="evidence" value="ECO:0007669"/>
    <property type="project" value="InterPro"/>
</dbReference>
<dbReference type="RefSeq" id="WP_369148050.1">
    <property type="nucleotide sequence ID" value="NZ_CP163444.1"/>
</dbReference>
<dbReference type="Gene3D" id="4.10.320.10">
    <property type="entry name" value="E3-binding domain"/>
    <property type="match status" value="1"/>
</dbReference>
<dbReference type="Pfam" id="PF23359">
    <property type="entry name" value="Lsr2_DNA-bd"/>
    <property type="match status" value="1"/>
</dbReference>
<name>A0AB39T540_9ACTN</name>